<dbReference type="PANTHER" id="PTHR42785:SF1">
    <property type="entry name" value="DNA TOPOISOMERASE"/>
    <property type="match status" value="1"/>
</dbReference>
<dbReference type="PANTHER" id="PTHR42785">
    <property type="entry name" value="DNA TOPOISOMERASE, TYPE IA, CORE"/>
    <property type="match status" value="1"/>
</dbReference>
<dbReference type="SUPFAM" id="SSF56712">
    <property type="entry name" value="Prokaryotic type I DNA topoisomerase"/>
    <property type="match status" value="1"/>
</dbReference>
<proteinExistence type="inferred from homology"/>
<dbReference type="InterPro" id="IPR000380">
    <property type="entry name" value="Topo_IA"/>
</dbReference>
<dbReference type="Gene3D" id="1.10.290.10">
    <property type="entry name" value="Topoisomerase I, domain 4"/>
    <property type="match status" value="1"/>
</dbReference>
<protein>
    <recommendedName>
        <fullName evidence="3">DNA topoisomerase</fullName>
        <ecNumber evidence="3">5.6.2.1</ecNumber>
    </recommendedName>
</protein>
<keyword evidence="5" id="KW-0238">DNA-binding</keyword>
<dbReference type="GO" id="GO:0003917">
    <property type="term" value="F:DNA topoisomerase type I (single strand cut, ATP-independent) activity"/>
    <property type="evidence" value="ECO:0007669"/>
    <property type="project" value="UniProtKB-EC"/>
</dbReference>
<comment type="similarity">
    <text evidence="2">Belongs to the type IA topoisomerase family.</text>
</comment>
<dbReference type="SMART" id="SM00436">
    <property type="entry name" value="TOP1Bc"/>
    <property type="match status" value="1"/>
</dbReference>
<feature type="non-terminal residue" evidence="8">
    <location>
        <position position="253"/>
    </location>
</feature>
<evidence type="ECO:0000256" key="4">
    <source>
        <dbReference type="ARBA" id="ARBA00023029"/>
    </source>
</evidence>
<dbReference type="Pfam" id="PF01131">
    <property type="entry name" value="Topoisom_bac"/>
    <property type="match status" value="1"/>
</dbReference>
<comment type="caution">
    <text evidence="8">The sequence shown here is derived from an EMBL/GenBank/DDBJ whole genome shotgun (WGS) entry which is preliminary data.</text>
</comment>
<evidence type="ECO:0000259" key="7">
    <source>
        <dbReference type="PROSITE" id="PS52039"/>
    </source>
</evidence>
<sequence length="253" mass="28098">MDTRDWPSPRRFSAHLVGGRVIDRFVGYKVSPLLSRIAGGPLSAGRVQSVALRLVAERELGIKFFTPIDHFTVKARGADWHADWRLDPFVTKEAPHVLERSLAERVATVRTVTVTKFEEAPAKRSPPAPFITSTMQRAASVTLKMSVGKTMETAQKLFEKGLITYHRTDQPSFSAESLASLFAYCDTHGIARVQKERKFKSGELAQEGHVATVPTDFAATEAGENPAERSLYRLIWQRAVASQMPDAIYATRA</sequence>
<gene>
    <name evidence="8" type="ORF">S06H3_06077</name>
</gene>
<evidence type="ECO:0000313" key="8">
    <source>
        <dbReference type="EMBL" id="GAH90933.1"/>
    </source>
</evidence>
<evidence type="ECO:0000256" key="2">
    <source>
        <dbReference type="ARBA" id="ARBA00009446"/>
    </source>
</evidence>
<dbReference type="InterPro" id="IPR013826">
    <property type="entry name" value="Topo_IA_cen_sub3"/>
</dbReference>
<name>X1L9W4_9ZZZZ</name>
<keyword evidence="4" id="KW-0799">Topoisomerase</keyword>
<dbReference type="AlphaFoldDB" id="X1L9W4"/>
<dbReference type="EMBL" id="BARV01002317">
    <property type="protein sequence ID" value="GAH90933.1"/>
    <property type="molecule type" value="Genomic_DNA"/>
</dbReference>
<organism evidence="8">
    <name type="scientific">marine sediment metagenome</name>
    <dbReference type="NCBI Taxonomy" id="412755"/>
    <lineage>
        <taxon>unclassified sequences</taxon>
        <taxon>metagenomes</taxon>
        <taxon>ecological metagenomes</taxon>
    </lineage>
</organism>
<evidence type="ECO:0000256" key="1">
    <source>
        <dbReference type="ARBA" id="ARBA00000213"/>
    </source>
</evidence>
<dbReference type="GO" id="GO:0003677">
    <property type="term" value="F:DNA binding"/>
    <property type="evidence" value="ECO:0007669"/>
    <property type="project" value="UniProtKB-KW"/>
</dbReference>
<keyword evidence="6" id="KW-0413">Isomerase</keyword>
<dbReference type="InterPro" id="IPR013824">
    <property type="entry name" value="Topo_IA_cen_sub1"/>
</dbReference>
<dbReference type="InterPro" id="IPR013497">
    <property type="entry name" value="Topo_IA_cen"/>
</dbReference>
<dbReference type="InterPro" id="IPR003601">
    <property type="entry name" value="Topo_IA_2"/>
</dbReference>
<dbReference type="InterPro" id="IPR023405">
    <property type="entry name" value="Topo_IA_core_domain"/>
</dbReference>
<dbReference type="Gene3D" id="1.10.460.10">
    <property type="entry name" value="Topoisomerase I, domain 2"/>
    <property type="match status" value="1"/>
</dbReference>
<dbReference type="SMART" id="SM00437">
    <property type="entry name" value="TOP1Ac"/>
    <property type="match status" value="1"/>
</dbReference>
<accession>X1L9W4</accession>
<comment type="catalytic activity">
    <reaction evidence="1">
        <text>ATP-independent breakage of single-stranded DNA, followed by passage and rejoining.</text>
        <dbReference type="EC" id="5.6.2.1"/>
    </reaction>
</comment>
<dbReference type="GO" id="GO:0006265">
    <property type="term" value="P:DNA topological change"/>
    <property type="evidence" value="ECO:0007669"/>
    <property type="project" value="InterPro"/>
</dbReference>
<evidence type="ECO:0000256" key="5">
    <source>
        <dbReference type="ARBA" id="ARBA00023125"/>
    </source>
</evidence>
<dbReference type="InterPro" id="IPR003602">
    <property type="entry name" value="Topo_IA_DNA-bd_dom"/>
</dbReference>
<dbReference type="PROSITE" id="PS52039">
    <property type="entry name" value="TOPO_IA_2"/>
    <property type="match status" value="1"/>
</dbReference>
<dbReference type="EC" id="5.6.2.1" evidence="3"/>
<reference evidence="8" key="1">
    <citation type="journal article" date="2014" name="Front. Microbiol.">
        <title>High frequency of phylogenetically diverse reductive dehalogenase-homologous genes in deep subseafloor sedimentary metagenomes.</title>
        <authorList>
            <person name="Kawai M."/>
            <person name="Futagami T."/>
            <person name="Toyoda A."/>
            <person name="Takaki Y."/>
            <person name="Nishi S."/>
            <person name="Hori S."/>
            <person name="Arai W."/>
            <person name="Tsubouchi T."/>
            <person name="Morono Y."/>
            <person name="Uchiyama I."/>
            <person name="Ito T."/>
            <person name="Fujiyama A."/>
            <person name="Inagaki F."/>
            <person name="Takami H."/>
        </authorList>
    </citation>
    <scope>NUCLEOTIDE SEQUENCE</scope>
    <source>
        <strain evidence="8">Expedition CK06-06</strain>
    </source>
</reference>
<dbReference type="PRINTS" id="PR00417">
    <property type="entry name" value="PRTPISMRASEI"/>
</dbReference>
<feature type="domain" description="Topo IA-type catalytic" evidence="7">
    <location>
        <begin position="9"/>
        <end position="253"/>
    </location>
</feature>
<evidence type="ECO:0000256" key="6">
    <source>
        <dbReference type="ARBA" id="ARBA00023235"/>
    </source>
</evidence>
<evidence type="ECO:0000256" key="3">
    <source>
        <dbReference type="ARBA" id="ARBA00012891"/>
    </source>
</evidence>